<keyword evidence="2" id="KW-1185">Reference proteome</keyword>
<protein>
    <submittedName>
        <fullName evidence="1">Uncharacterized protein</fullName>
    </submittedName>
</protein>
<accession>A0A1M4SAL4</accession>
<evidence type="ECO:0000313" key="1">
    <source>
        <dbReference type="EMBL" id="SHE29273.1"/>
    </source>
</evidence>
<reference evidence="2" key="1">
    <citation type="submission" date="2016-11" db="EMBL/GenBank/DDBJ databases">
        <authorList>
            <person name="Varghese N."/>
            <person name="Submissions S."/>
        </authorList>
    </citation>
    <scope>NUCLEOTIDE SEQUENCE [LARGE SCALE GENOMIC DNA]</scope>
    <source>
        <strain evidence="2">DSM 19514</strain>
    </source>
</reference>
<organism evidence="1 2">
    <name type="scientific">Ferrithrix thermotolerans DSM 19514</name>
    <dbReference type="NCBI Taxonomy" id="1121881"/>
    <lineage>
        <taxon>Bacteria</taxon>
        <taxon>Bacillati</taxon>
        <taxon>Actinomycetota</taxon>
        <taxon>Acidimicrobiia</taxon>
        <taxon>Acidimicrobiales</taxon>
        <taxon>Acidimicrobiaceae</taxon>
        <taxon>Ferrithrix</taxon>
    </lineage>
</organism>
<dbReference type="EMBL" id="FQUL01000002">
    <property type="protein sequence ID" value="SHE29273.1"/>
    <property type="molecule type" value="Genomic_DNA"/>
</dbReference>
<dbReference type="AlphaFoldDB" id="A0A1M4SAL4"/>
<dbReference type="Proteomes" id="UP000184295">
    <property type="component" value="Unassembled WGS sequence"/>
</dbReference>
<sequence length="211" mass="22284">MVFALVLAGCGINKTVSTSTSSTSTTLVGQVANPFTVANYLRLTGWANYSFISTSGANTTTPNKVIGEVYDPSNFRVYISSTGVTTIAASGTAFDVVHNRVTEIKLPKYYLNQMGVGAAASLFVNGLRSVGEYLQRDGSCTVLGRVGDLYLEGNMLAKVSLTTRACIDKETGALLSLEQGLGGVSSPQSQTYRFEVTSIGETSPITPPKNL</sequence>
<gene>
    <name evidence="1" type="ORF">SAMN02745225_00174</name>
</gene>
<evidence type="ECO:0000313" key="2">
    <source>
        <dbReference type="Proteomes" id="UP000184295"/>
    </source>
</evidence>
<name>A0A1M4SAL4_9ACTN</name>
<proteinExistence type="predicted"/>